<reference evidence="5 6" key="1">
    <citation type="submission" date="2023-06" db="EMBL/GenBank/DDBJ databases">
        <title>Campylobacter magnum sp. nov., isolated from cecal contents of domestic pigs (Sus scrofa domesticus).</title>
        <authorList>
            <person name="Papic B."/>
            <person name="Gruntar I."/>
        </authorList>
    </citation>
    <scope>NUCLEOTIDE SEQUENCE [LARGE SCALE GENOMIC DNA]</scope>
    <source>
        <strain evidence="6">34484-21</strain>
    </source>
</reference>
<feature type="domain" description="STT3/PglB/AglB core" evidence="4">
    <location>
        <begin position="501"/>
        <end position="631"/>
    </location>
</feature>
<feature type="transmembrane region" description="Helical" evidence="1">
    <location>
        <begin position="458"/>
        <end position="478"/>
    </location>
</feature>
<keyword evidence="1" id="KW-1133">Transmembrane helix</keyword>
<dbReference type="InterPro" id="IPR048999">
    <property type="entry name" value="STT3-PglB_core"/>
</dbReference>
<organism evidence="5 6">
    <name type="scientific">Campylobacter magnus</name>
    <dbReference type="NCBI Taxonomy" id="3026462"/>
    <lineage>
        <taxon>Bacteria</taxon>
        <taxon>Pseudomonadati</taxon>
        <taxon>Campylobacterota</taxon>
        <taxon>Epsilonproteobacteria</taxon>
        <taxon>Campylobacterales</taxon>
        <taxon>Campylobacteraceae</taxon>
        <taxon>Campylobacter</taxon>
    </lineage>
</organism>
<gene>
    <name evidence="5" type="ORF">Q2362_05690</name>
</gene>
<feature type="transmembrane region" description="Helical" evidence="1">
    <location>
        <begin position="368"/>
        <end position="387"/>
    </location>
</feature>
<proteinExistence type="predicted"/>
<feature type="transmembrane region" description="Helical" evidence="1">
    <location>
        <begin position="218"/>
        <end position="246"/>
    </location>
</feature>
<evidence type="ECO:0000313" key="5">
    <source>
        <dbReference type="EMBL" id="MDO2409590.1"/>
    </source>
</evidence>
<sequence length="758" mass="85713">MIKSFYKSYVFWLTLAAFIFGVLCRFEWVLWAQGFAQFSWDNELMISTNDGYAFAEGARDMLAGFHQPNDLSFYGSPLSALSAFIVSITGFKLESVMIYLSTALSPFIVLPLVLVCRDLGVARAGVVAAFIAVVANSYYNRTMAGYYDTDMLTIVLPCFVLWGLVRLVLRLRFGSLIASLAMLANMWWYPSSINLNLAFLALFALFVLIYRRRESEGYFAISLMLIALCAFSEFLRLGFILLLCVAVQIRPELLERRVILWGLCVVCVLLFGFFGGFNPFWFNLKFYIFRDLAESSGQDFYFFNVNQTIMESNTPPLDLFAQRISSSVAVFVASVLGYAIACFRYRALLFALPMLALGFLALKGGLRFTIYAVPVMALGFGFFLDFLALRLGAFLSSKSLRNSRKLKLIFLAILLFSLFVGVWILGDFAKFSLHFWVVAAVFGLLCIFVFYFYKPQQWLIFAFASLAIMPSLAHIYVYKPFSVFAASEVRVLNELKNIAGREDYALAWWDYGYAIRFYSDVKTLIDGGKHLGADNFAVSLALSSPQSIAANIARLEVEYTERGFNKKRPTSSNLGWMMKDYNASDVNEFLFSLNDESFKTPEPSRDVYFVLPDRMHGILSVVSKFSNLDLRDGKSYGDGVFISSESFSRDGDIIRLGGGELVIDLGLGRISYGGEGYDINTYFTTSYENGKLKVSSAWMNSSAELFVIFMNDYGRFLIMDSKSFASSYIQLFVLENYDKKLFEPVILDPAMKVYKIKK</sequence>
<evidence type="ECO:0000313" key="6">
    <source>
        <dbReference type="Proteomes" id="UP001171111"/>
    </source>
</evidence>
<feature type="transmembrane region" description="Helical" evidence="1">
    <location>
        <begin position="320"/>
        <end position="340"/>
    </location>
</feature>
<dbReference type="Pfam" id="PF02516">
    <property type="entry name" value="STT3"/>
    <property type="match status" value="1"/>
</dbReference>
<feature type="transmembrane region" description="Helical" evidence="1">
    <location>
        <begin position="71"/>
        <end position="89"/>
    </location>
</feature>
<feature type="transmembrane region" description="Helical" evidence="1">
    <location>
        <begin position="195"/>
        <end position="212"/>
    </location>
</feature>
<evidence type="ECO:0000259" key="3">
    <source>
        <dbReference type="Pfam" id="PF18527"/>
    </source>
</evidence>
<feature type="transmembrane region" description="Helical" evidence="1">
    <location>
        <begin position="431"/>
        <end position="453"/>
    </location>
</feature>
<feature type="transmembrane region" description="Helical" evidence="1">
    <location>
        <begin position="408"/>
        <end position="425"/>
    </location>
</feature>
<keyword evidence="6" id="KW-1185">Reference proteome</keyword>
<dbReference type="RefSeq" id="WP_302244424.1">
    <property type="nucleotide sequence ID" value="NZ_JAULJQ010000006.1"/>
</dbReference>
<protein>
    <submittedName>
        <fullName evidence="5">STT3 domain-containing protein</fullName>
    </submittedName>
</protein>
<keyword evidence="1" id="KW-0472">Membrane</keyword>
<feature type="transmembrane region" description="Helical" evidence="1">
    <location>
        <begin position="258"/>
        <end position="282"/>
    </location>
</feature>
<name>A0ABT8T809_9BACT</name>
<evidence type="ECO:0000259" key="2">
    <source>
        <dbReference type="Pfam" id="PF02516"/>
    </source>
</evidence>
<dbReference type="Proteomes" id="UP001171111">
    <property type="component" value="Unassembled WGS sequence"/>
</dbReference>
<dbReference type="Pfam" id="PF21436">
    <property type="entry name" value="STT3-PglB_core"/>
    <property type="match status" value="1"/>
</dbReference>
<evidence type="ECO:0000259" key="4">
    <source>
        <dbReference type="Pfam" id="PF21436"/>
    </source>
</evidence>
<dbReference type="Gene3D" id="3.40.1380.40">
    <property type="match status" value="1"/>
</dbReference>
<dbReference type="EMBL" id="JAULJQ010000006">
    <property type="protein sequence ID" value="MDO2409590.1"/>
    <property type="molecule type" value="Genomic_DNA"/>
</dbReference>
<feature type="transmembrane region" description="Helical" evidence="1">
    <location>
        <begin position="121"/>
        <end position="139"/>
    </location>
</feature>
<dbReference type="InterPro" id="IPR041563">
    <property type="entry name" value="STT3_PglB_C"/>
</dbReference>
<dbReference type="Pfam" id="PF18527">
    <property type="entry name" value="STT3_PglB_C"/>
    <property type="match status" value="1"/>
</dbReference>
<evidence type="ECO:0000256" key="1">
    <source>
        <dbReference type="SAM" id="Phobius"/>
    </source>
</evidence>
<feature type="transmembrane region" description="Helical" evidence="1">
    <location>
        <begin position="96"/>
        <end position="115"/>
    </location>
</feature>
<feature type="domain" description="STT3 subunit PglB C-terminal" evidence="3">
    <location>
        <begin position="641"/>
        <end position="719"/>
    </location>
</feature>
<comment type="caution">
    <text evidence="5">The sequence shown here is derived from an EMBL/GenBank/DDBJ whole genome shotgun (WGS) entry which is preliminary data.</text>
</comment>
<dbReference type="InterPro" id="IPR048307">
    <property type="entry name" value="STT3_N"/>
</dbReference>
<feature type="domain" description="Oligosaccharyl transferase STT3 N-terminal" evidence="2">
    <location>
        <begin position="22"/>
        <end position="407"/>
    </location>
</feature>
<accession>A0ABT8T809</accession>
<feature type="transmembrane region" description="Helical" evidence="1">
    <location>
        <begin position="146"/>
        <end position="165"/>
    </location>
</feature>
<keyword evidence="1" id="KW-0812">Transmembrane</keyword>